<dbReference type="AlphaFoldDB" id="A0A9W7C6T6"/>
<evidence type="ECO:0000256" key="1">
    <source>
        <dbReference type="SAM" id="MobiDB-lite"/>
    </source>
</evidence>
<evidence type="ECO:0000313" key="3">
    <source>
        <dbReference type="Proteomes" id="UP001165122"/>
    </source>
</evidence>
<dbReference type="Proteomes" id="UP001165122">
    <property type="component" value="Unassembled WGS sequence"/>
</dbReference>
<protein>
    <submittedName>
        <fullName evidence="2">Uncharacterized protein</fullName>
    </submittedName>
</protein>
<feature type="compositionally biased region" description="Basic and acidic residues" evidence="1">
    <location>
        <begin position="13"/>
        <end position="22"/>
    </location>
</feature>
<accession>A0A9W7C6T6</accession>
<evidence type="ECO:0000313" key="2">
    <source>
        <dbReference type="EMBL" id="GMI00313.1"/>
    </source>
</evidence>
<sequence>MERNEEIQTLPETAEKEKKAQDQEILTLKTEIAELKQQQQNAVSLPPVPKVMSPAQRRSIKRNLSEKAKGEE</sequence>
<comment type="caution">
    <text evidence="2">The sequence shown here is derived from an EMBL/GenBank/DDBJ whole genome shotgun (WGS) entry which is preliminary data.</text>
</comment>
<name>A0A9W7C6T6_9STRA</name>
<keyword evidence="3" id="KW-1185">Reference proteome</keyword>
<feature type="compositionally biased region" description="Basic and acidic residues" evidence="1">
    <location>
        <begin position="63"/>
        <end position="72"/>
    </location>
</feature>
<dbReference type="EMBL" id="BRXW01000021">
    <property type="protein sequence ID" value="GMI00313.1"/>
    <property type="molecule type" value="Genomic_DNA"/>
</dbReference>
<organism evidence="2 3">
    <name type="scientific">Triparma laevis f. longispina</name>
    <dbReference type="NCBI Taxonomy" id="1714387"/>
    <lineage>
        <taxon>Eukaryota</taxon>
        <taxon>Sar</taxon>
        <taxon>Stramenopiles</taxon>
        <taxon>Ochrophyta</taxon>
        <taxon>Bolidophyceae</taxon>
        <taxon>Parmales</taxon>
        <taxon>Triparmaceae</taxon>
        <taxon>Triparma</taxon>
    </lineage>
</organism>
<reference evidence="3" key="1">
    <citation type="journal article" date="2023" name="Commun. Biol.">
        <title>Genome analysis of Parmales, the sister group of diatoms, reveals the evolutionary specialization of diatoms from phago-mixotrophs to photoautotrophs.</title>
        <authorList>
            <person name="Ban H."/>
            <person name="Sato S."/>
            <person name="Yoshikawa S."/>
            <person name="Yamada K."/>
            <person name="Nakamura Y."/>
            <person name="Ichinomiya M."/>
            <person name="Sato N."/>
            <person name="Blanc-Mathieu R."/>
            <person name="Endo H."/>
            <person name="Kuwata A."/>
            <person name="Ogata H."/>
        </authorList>
    </citation>
    <scope>NUCLEOTIDE SEQUENCE [LARGE SCALE GENOMIC DNA]</scope>
    <source>
        <strain evidence="3">NIES 3700</strain>
    </source>
</reference>
<gene>
    <name evidence="2" type="ORF">TrLO_g11357</name>
</gene>
<feature type="region of interest" description="Disordered" evidence="1">
    <location>
        <begin position="1"/>
        <end position="22"/>
    </location>
</feature>
<feature type="region of interest" description="Disordered" evidence="1">
    <location>
        <begin position="38"/>
        <end position="72"/>
    </location>
</feature>
<proteinExistence type="predicted"/>